<dbReference type="Proteomes" id="UP001207654">
    <property type="component" value="Unassembled WGS sequence"/>
</dbReference>
<proteinExistence type="predicted"/>
<keyword evidence="2" id="KW-0378">Hydrolase</keyword>
<sequence length="246" mass="26199">MKTRGLSLKLMDAAPRPSLATATGPVFAMLDPPGVPDAHGDTMDAGALRLPDGISEVPLYWVHSYHEGVVPKATPEQRLPIGSATVWEEGGQWYFVPRFNHLTDLSKQVSAAVAAGEVTACSIGYLTVRGTPNDKGPDGKGEDVHEARLLEASLVDKGAKESAVRVKAMADETTECPGCAAVRADVAAMKAMVTAMHEQAFPKEAPAPKAKEEAPPPAEEEKPKDEQPPPAEDEEPVTKWLRSFAA</sequence>
<keyword evidence="3" id="KW-1185">Reference proteome</keyword>
<reference evidence="2 3" key="1">
    <citation type="submission" date="2022-11" db="EMBL/GenBank/DDBJ databases">
        <title>Minimal conservation of predation-associated metabolite biosynthetic gene clusters underscores biosynthetic potential of Myxococcota including descriptions for ten novel species: Archangium lansinium sp. nov., Myxococcus landrumus sp. nov., Nannocystis bai.</title>
        <authorList>
            <person name="Ahearne A."/>
            <person name="Stevens C."/>
            <person name="Phillips K."/>
        </authorList>
    </citation>
    <scope>NUCLEOTIDE SEQUENCE [LARGE SCALE GENOMIC DNA]</scope>
    <source>
        <strain evidence="2 3">MIWBW</strain>
    </source>
</reference>
<keyword evidence="2" id="KW-0645">Protease</keyword>
<name>A0ABT4AF88_9BACT</name>
<accession>A0ABT4AF88</accession>
<feature type="compositionally biased region" description="Low complexity" evidence="1">
    <location>
        <begin position="199"/>
        <end position="208"/>
    </location>
</feature>
<dbReference type="RefSeq" id="WP_267538961.1">
    <property type="nucleotide sequence ID" value="NZ_JAPNKA010000001.1"/>
</dbReference>
<evidence type="ECO:0000313" key="3">
    <source>
        <dbReference type="Proteomes" id="UP001207654"/>
    </source>
</evidence>
<feature type="region of interest" description="Disordered" evidence="1">
    <location>
        <begin position="199"/>
        <end position="246"/>
    </location>
</feature>
<evidence type="ECO:0000256" key="1">
    <source>
        <dbReference type="SAM" id="MobiDB-lite"/>
    </source>
</evidence>
<organism evidence="2 3">
    <name type="scientific">Archangium lansingense</name>
    <dbReference type="NCBI Taxonomy" id="2995310"/>
    <lineage>
        <taxon>Bacteria</taxon>
        <taxon>Pseudomonadati</taxon>
        <taxon>Myxococcota</taxon>
        <taxon>Myxococcia</taxon>
        <taxon>Myxococcales</taxon>
        <taxon>Cystobacterineae</taxon>
        <taxon>Archangiaceae</taxon>
        <taxon>Archangium</taxon>
    </lineage>
</organism>
<protein>
    <submittedName>
        <fullName evidence="2">HK97 family phage prohead protease</fullName>
    </submittedName>
</protein>
<comment type="caution">
    <text evidence="2">The sequence shown here is derived from an EMBL/GenBank/DDBJ whole genome shotgun (WGS) entry which is preliminary data.</text>
</comment>
<evidence type="ECO:0000313" key="2">
    <source>
        <dbReference type="EMBL" id="MCY1080290.1"/>
    </source>
</evidence>
<gene>
    <name evidence="2" type="ORF">OV287_38145</name>
</gene>
<feature type="compositionally biased region" description="Basic and acidic residues" evidence="1">
    <location>
        <begin position="209"/>
        <end position="227"/>
    </location>
</feature>
<dbReference type="EMBL" id="JAPNKA010000001">
    <property type="protein sequence ID" value="MCY1080290.1"/>
    <property type="molecule type" value="Genomic_DNA"/>
</dbReference>
<dbReference type="GO" id="GO:0008233">
    <property type="term" value="F:peptidase activity"/>
    <property type="evidence" value="ECO:0007669"/>
    <property type="project" value="UniProtKB-KW"/>
</dbReference>
<dbReference type="GO" id="GO:0006508">
    <property type="term" value="P:proteolysis"/>
    <property type="evidence" value="ECO:0007669"/>
    <property type="project" value="UniProtKB-KW"/>
</dbReference>